<sequence length="359" mass="41233">MREEINAIVKNKTWSLVPPYSSQNINGCKWVFHIKHKTDGTLDKYKVRLVAKGFHQRPGIDFTETFSPIVKPTTIRLLLTFFVFYKWPLYQLDVNNAFLQGSLEEEVYMSQPLGFADHKYPSYVCKLHKTIYGLHKAPRAWYNELRTFLVSYGFIISRSDTSLFILRAAKLVLRYLKATCHLALKLKPISPLRLVAYSDSDNGRNLDDRTLTGAYVLYLGGSPNSWSSPKQRPIARSSTEAKYKAIVNSAVKINWVVQLVRELRLPVSHIPTIYCDNLGATFLRQNLVFHCRMNHVAIDYHFVREQVRDQTLAVRHVHSADQLADSLTKIVSAFIYQYHQNTIGVVDSTPILRGRIDGK</sequence>
<dbReference type="Pfam" id="PF07727">
    <property type="entry name" value="RVT_2"/>
    <property type="match status" value="1"/>
</dbReference>
<evidence type="ECO:0000313" key="3">
    <source>
        <dbReference type="Proteomes" id="UP001187471"/>
    </source>
</evidence>
<dbReference type="PANTHER" id="PTHR11439:SF450">
    <property type="entry name" value="REVERSE TRANSCRIPTASE TY1_COPIA-TYPE DOMAIN-CONTAINING PROTEIN"/>
    <property type="match status" value="1"/>
</dbReference>
<accession>A0AA88RMG9</accession>
<keyword evidence="3" id="KW-1185">Reference proteome</keyword>
<proteinExistence type="predicted"/>
<feature type="domain" description="Reverse transcriptase Ty1/copia-type" evidence="1">
    <location>
        <begin position="11"/>
        <end position="165"/>
    </location>
</feature>
<reference evidence="2" key="1">
    <citation type="submission" date="2022-12" db="EMBL/GenBank/DDBJ databases">
        <title>Draft genome assemblies for two species of Escallonia (Escalloniales).</title>
        <authorList>
            <person name="Chanderbali A."/>
            <person name="Dervinis C."/>
            <person name="Anghel I."/>
            <person name="Soltis D."/>
            <person name="Soltis P."/>
            <person name="Zapata F."/>
        </authorList>
    </citation>
    <scope>NUCLEOTIDE SEQUENCE</scope>
    <source>
        <strain evidence="2">UCBG92.1500</strain>
        <tissue evidence="2">Leaf</tissue>
    </source>
</reference>
<name>A0AA88RMG9_9ASTE</name>
<evidence type="ECO:0000313" key="2">
    <source>
        <dbReference type="EMBL" id="KAK2992688.1"/>
    </source>
</evidence>
<protein>
    <recommendedName>
        <fullName evidence="1">Reverse transcriptase Ty1/copia-type domain-containing protein</fullName>
    </recommendedName>
</protein>
<dbReference type="PANTHER" id="PTHR11439">
    <property type="entry name" value="GAG-POL-RELATED RETROTRANSPOSON"/>
    <property type="match status" value="1"/>
</dbReference>
<dbReference type="EMBL" id="JAVXUO010000388">
    <property type="protein sequence ID" value="KAK2992688.1"/>
    <property type="molecule type" value="Genomic_DNA"/>
</dbReference>
<dbReference type="AlphaFoldDB" id="A0AA88RMG9"/>
<dbReference type="SUPFAM" id="SSF56672">
    <property type="entry name" value="DNA/RNA polymerases"/>
    <property type="match status" value="1"/>
</dbReference>
<gene>
    <name evidence="2" type="ORF">RJ640_029945</name>
</gene>
<dbReference type="InterPro" id="IPR043502">
    <property type="entry name" value="DNA/RNA_pol_sf"/>
</dbReference>
<dbReference type="InterPro" id="IPR013103">
    <property type="entry name" value="RVT_2"/>
</dbReference>
<evidence type="ECO:0000259" key="1">
    <source>
        <dbReference type="Pfam" id="PF07727"/>
    </source>
</evidence>
<organism evidence="2 3">
    <name type="scientific">Escallonia rubra</name>
    <dbReference type="NCBI Taxonomy" id="112253"/>
    <lineage>
        <taxon>Eukaryota</taxon>
        <taxon>Viridiplantae</taxon>
        <taxon>Streptophyta</taxon>
        <taxon>Embryophyta</taxon>
        <taxon>Tracheophyta</taxon>
        <taxon>Spermatophyta</taxon>
        <taxon>Magnoliopsida</taxon>
        <taxon>eudicotyledons</taxon>
        <taxon>Gunneridae</taxon>
        <taxon>Pentapetalae</taxon>
        <taxon>asterids</taxon>
        <taxon>campanulids</taxon>
        <taxon>Escalloniales</taxon>
        <taxon>Escalloniaceae</taxon>
        <taxon>Escallonia</taxon>
    </lineage>
</organism>
<dbReference type="CDD" id="cd09272">
    <property type="entry name" value="RNase_HI_RT_Ty1"/>
    <property type="match status" value="1"/>
</dbReference>
<comment type="caution">
    <text evidence="2">The sequence shown here is derived from an EMBL/GenBank/DDBJ whole genome shotgun (WGS) entry which is preliminary data.</text>
</comment>
<dbReference type="Proteomes" id="UP001187471">
    <property type="component" value="Unassembled WGS sequence"/>
</dbReference>